<dbReference type="EMBL" id="CM037154">
    <property type="protein sequence ID" value="KAH7860333.1"/>
    <property type="molecule type" value="Genomic_DNA"/>
</dbReference>
<reference evidence="1 2" key="1">
    <citation type="journal article" date="2021" name="Hortic Res">
        <title>High-quality reference genome and annotation aids understanding of berry development for evergreen blueberry (Vaccinium darrowii).</title>
        <authorList>
            <person name="Yu J."/>
            <person name="Hulse-Kemp A.M."/>
            <person name="Babiker E."/>
            <person name="Staton M."/>
        </authorList>
    </citation>
    <scope>NUCLEOTIDE SEQUENCE [LARGE SCALE GENOMIC DNA]</scope>
    <source>
        <strain evidence="2">cv. NJ 8807/NJ 8810</strain>
        <tissue evidence="1">Young leaf</tissue>
    </source>
</reference>
<dbReference type="Proteomes" id="UP000828048">
    <property type="component" value="Chromosome 4"/>
</dbReference>
<comment type="caution">
    <text evidence="1">The sequence shown here is derived from an EMBL/GenBank/DDBJ whole genome shotgun (WGS) entry which is preliminary data.</text>
</comment>
<name>A0ACB7Z3B8_9ERIC</name>
<sequence>MEITCSCKGMVFDGRLCGATLSLISSYYLLPISATERLGEKEKLCGGGFTVAKNATRIRPIQMRDMQPGVPTGPEPPNASATPQVAVEASKAGVAGREQTGICLPRNQLPAP</sequence>
<evidence type="ECO:0000313" key="1">
    <source>
        <dbReference type="EMBL" id="KAH7860333.1"/>
    </source>
</evidence>
<keyword evidence="2" id="KW-1185">Reference proteome</keyword>
<organism evidence="1 2">
    <name type="scientific">Vaccinium darrowii</name>
    <dbReference type="NCBI Taxonomy" id="229202"/>
    <lineage>
        <taxon>Eukaryota</taxon>
        <taxon>Viridiplantae</taxon>
        <taxon>Streptophyta</taxon>
        <taxon>Embryophyta</taxon>
        <taxon>Tracheophyta</taxon>
        <taxon>Spermatophyta</taxon>
        <taxon>Magnoliopsida</taxon>
        <taxon>eudicotyledons</taxon>
        <taxon>Gunneridae</taxon>
        <taxon>Pentapetalae</taxon>
        <taxon>asterids</taxon>
        <taxon>Ericales</taxon>
        <taxon>Ericaceae</taxon>
        <taxon>Vaccinioideae</taxon>
        <taxon>Vaccinieae</taxon>
        <taxon>Vaccinium</taxon>
    </lineage>
</organism>
<proteinExistence type="predicted"/>
<evidence type="ECO:0000313" key="2">
    <source>
        <dbReference type="Proteomes" id="UP000828048"/>
    </source>
</evidence>
<protein>
    <submittedName>
        <fullName evidence="1">Uncharacterized protein</fullName>
    </submittedName>
</protein>
<gene>
    <name evidence="1" type="ORF">Vadar_012253</name>
</gene>
<accession>A0ACB7Z3B8</accession>